<accession>A0ABY5CX04</accession>
<reference evidence="1" key="1">
    <citation type="journal article" date="2022" name="BMC Genomics">
        <title>Genome sequence of the entomopathogenic Serratia entomophila isolate 626 and characterisation of the species specific itaconate degradation pathway.</title>
        <authorList>
            <person name="Vaughan A.L."/>
            <person name="Altermann E."/>
            <person name="Glare T.R."/>
            <person name="Hurst M.R.H."/>
        </authorList>
    </citation>
    <scope>NUCLEOTIDE SEQUENCE</scope>
    <source>
        <strain evidence="1">626</strain>
    </source>
</reference>
<sequence>MKKFTGLKRATKGLSWGKNAIFCCNFSHFYTFFTPARAIFSSSFYRPPYTATIKNNTSGGVP</sequence>
<evidence type="ECO:0000313" key="1">
    <source>
        <dbReference type="EMBL" id="USV02109.1"/>
    </source>
</evidence>
<evidence type="ECO:0000313" key="2">
    <source>
        <dbReference type="Proteomes" id="UP001056873"/>
    </source>
</evidence>
<dbReference type="GeneID" id="75021564"/>
<dbReference type="RefSeq" id="WP_234589792.1">
    <property type="nucleotide sequence ID" value="NZ_CAMIPG010000005.1"/>
</dbReference>
<keyword evidence="2" id="KW-1185">Reference proteome</keyword>
<dbReference type="EMBL" id="CP074347">
    <property type="protein sequence ID" value="USV02109.1"/>
    <property type="molecule type" value="Genomic_DNA"/>
</dbReference>
<organism evidence="1 2">
    <name type="scientific">Serratia entomophila</name>
    <dbReference type="NCBI Taxonomy" id="42906"/>
    <lineage>
        <taxon>Bacteria</taxon>
        <taxon>Pseudomonadati</taxon>
        <taxon>Pseudomonadota</taxon>
        <taxon>Gammaproteobacteria</taxon>
        <taxon>Enterobacterales</taxon>
        <taxon>Yersiniaceae</taxon>
        <taxon>Serratia</taxon>
    </lineage>
</organism>
<dbReference type="Proteomes" id="UP001056873">
    <property type="component" value="Chromosome"/>
</dbReference>
<proteinExistence type="predicted"/>
<protein>
    <submittedName>
        <fullName evidence="1">Uncharacterized protein</fullName>
    </submittedName>
</protein>
<gene>
    <name evidence="1" type="ORF">KFQ06_06200</name>
</gene>
<name>A0ABY5CX04_9GAMM</name>